<keyword evidence="3" id="KW-1185">Reference proteome</keyword>
<name>E1Z3V2_CHLVA</name>
<feature type="compositionally biased region" description="Low complexity" evidence="1">
    <location>
        <begin position="12"/>
        <end position="25"/>
    </location>
</feature>
<evidence type="ECO:0000313" key="2">
    <source>
        <dbReference type="EMBL" id="EFN59546.1"/>
    </source>
</evidence>
<dbReference type="GeneID" id="17358587"/>
<dbReference type="Proteomes" id="UP000008141">
    <property type="component" value="Unassembled WGS sequence"/>
</dbReference>
<dbReference type="RefSeq" id="XP_005851648.1">
    <property type="nucleotide sequence ID" value="XM_005851586.1"/>
</dbReference>
<feature type="region of interest" description="Disordered" evidence="1">
    <location>
        <begin position="1"/>
        <end position="42"/>
    </location>
</feature>
<dbReference type="InParanoid" id="E1Z3V2"/>
<dbReference type="AlphaFoldDB" id="E1Z3V2"/>
<dbReference type="KEGG" id="cvr:CHLNCDRAFT_138227"/>
<dbReference type="EMBL" id="GL433836">
    <property type="protein sequence ID" value="EFN59546.1"/>
    <property type="molecule type" value="Genomic_DNA"/>
</dbReference>
<evidence type="ECO:0000256" key="1">
    <source>
        <dbReference type="SAM" id="MobiDB-lite"/>
    </source>
</evidence>
<evidence type="ECO:0000313" key="3">
    <source>
        <dbReference type="Proteomes" id="UP000008141"/>
    </source>
</evidence>
<gene>
    <name evidence="2" type="ORF">CHLNCDRAFT_138227</name>
</gene>
<sequence>MGPSTRLRRVAAAEAPPAGQEQAGARPSGPAQEWPPPSQPDWYRAELNRFNRKHKQALERFERDRLIFRRIMGSSRSLTVRP</sequence>
<reference evidence="2 3" key="1">
    <citation type="journal article" date="2010" name="Plant Cell">
        <title>The Chlorella variabilis NC64A genome reveals adaptation to photosymbiosis, coevolution with viruses, and cryptic sex.</title>
        <authorList>
            <person name="Blanc G."/>
            <person name="Duncan G."/>
            <person name="Agarkova I."/>
            <person name="Borodovsky M."/>
            <person name="Gurnon J."/>
            <person name="Kuo A."/>
            <person name="Lindquist E."/>
            <person name="Lucas S."/>
            <person name="Pangilinan J."/>
            <person name="Polle J."/>
            <person name="Salamov A."/>
            <person name="Terry A."/>
            <person name="Yamada T."/>
            <person name="Dunigan D.D."/>
            <person name="Grigoriev I.V."/>
            <person name="Claverie J.M."/>
            <person name="Van Etten J.L."/>
        </authorList>
    </citation>
    <scope>NUCLEOTIDE SEQUENCE [LARGE SCALE GENOMIC DNA]</scope>
    <source>
        <strain evidence="2 3">NC64A</strain>
    </source>
</reference>
<accession>E1Z3V2</accession>
<protein>
    <submittedName>
        <fullName evidence="2">Expressed protein</fullName>
    </submittedName>
</protein>
<organism evidence="3">
    <name type="scientific">Chlorella variabilis</name>
    <name type="common">Green alga</name>
    <dbReference type="NCBI Taxonomy" id="554065"/>
    <lineage>
        <taxon>Eukaryota</taxon>
        <taxon>Viridiplantae</taxon>
        <taxon>Chlorophyta</taxon>
        <taxon>core chlorophytes</taxon>
        <taxon>Trebouxiophyceae</taxon>
        <taxon>Chlorellales</taxon>
        <taxon>Chlorellaceae</taxon>
        <taxon>Chlorella clade</taxon>
        <taxon>Chlorella</taxon>
    </lineage>
</organism>
<proteinExistence type="predicted"/>